<reference evidence="8" key="1">
    <citation type="submission" date="2017-04" db="EMBL/GenBank/DDBJ databases">
        <authorList>
            <person name="Varghese N."/>
            <person name="Submissions S."/>
        </authorList>
    </citation>
    <scope>NUCLEOTIDE SEQUENCE [LARGE SCALE GENOMIC DNA]</scope>
    <source>
        <strain evidence="8">DSM 16512</strain>
    </source>
</reference>
<feature type="transmembrane region" description="Helical" evidence="6">
    <location>
        <begin position="57"/>
        <end position="76"/>
    </location>
</feature>
<dbReference type="EMBL" id="FWWZ01000001">
    <property type="protein sequence ID" value="SMC09038.1"/>
    <property type="molecule type" value="Genomic_DNA"/>
</dbReference>
<feature type="transmembrane region" description="Helical" evidence="6">
    <location>
        <begin position="147"/>
        <end position="165"/>
    </location>
</feature>
<keyword evidence="4 6" id="KW-1133">Transmembrane helix</keyword>
<sequence length="345" mass="38487">MKPIHFLGILIVVIGYYLFKVFSPFIGNITIATLLALATYKIHRFLLLKFPGRILPALLSTIILGVLFFAPLIYIITNAATFVAQIDFTHLKQTITETKKLIESTIASQNWLSSINMHEYTAQLDVNKIINWLISTATFLGTKSANFIKDTLLILIFYFFANLYGKDLLQYFQRIIPLRSEDSITIFENLTGVMGVVFNSIIATAIFEGALFGIIAHIYGYNGLLFGILYGFSSLIPVVGGMLMWLPVSIDLYFSGNTSGAIVLALYSIIVISVIADTFIKPIIIKYIDDIMSEEEHTRVNELLIFFSIIAGLSSYGFWGMIIGPAVITLMISVLNLYPKLALKS</sequence>
<keyword evidence="8" id="KW-1185">Reference proteome</keyword>
<accession>A0A1W1WRT8</accession>
<dbReference type="Pfam" id="PF01594">
    <property type="entry name" value="AI-2E_transport"/>
    <property type="match status" value="1"/>
</dbReference>
<dbReference type="AlphaFoldDB" id="A0A1W1WRT8"/>
<evidence type="ECO:0000256" key="5">
    <source>
        <dbReference type="ARBA" id="ARBA00023136"/>
    </source>
</evidence>
<keyword evidence="5 6" id="KW-0472">Membrane</keyword>
<feature type="transmembrane region" description="Helical" evidence="6">
    <location>
        <begin position="260"/>
        <end position="285"/>
    </location>
</feature>
<gene>
    <name evidence="7" type="ORF">SAMN05660197_0832</name>
</gene>
<comment type="similarity">
    <text evidence="2">Belongs to the autoinducer-2 exporter (AI-2E) (TC 2.A.86) family.</text>
</comment>
<dbReference type="InterPro" id="IPR002549">
    <property type="entry name" value="AI-2E-like"/>
</dbReference>
<proteinExistence type="inferred from homology"/>
<comment type="subcellular location">
    <subcellularLocation>
        <location evidence="1">Membrane</location>
        <topology evidence="1">Multi-pass membrane protein</topology>
    </subcellularLocation>
</comment>
<feature type="transmembrane region" description="Helical" evidence="6">
    <location>
        <begin position="225"/>
        <end position="248"/>
    </location>
</feature>
<dbReference type="PANTHER" id="PTHR21716:SF4">
    <property type="entry name" value="TRANSMEMBRANE PROTEIN 245"/>
    <property type="match status" value="1"/>
</dbReference>
<feature type="transmembrane region" description="Helical" evidence="6">
    <location>
        <begin position="186"/>
        <end position="219"/>
    </location>
</feature>
<organism evidence="7 8">
    <name type="scientific">Nitratiruptor tergarcus DSM 16512</name>
    <dbReference type="NCBI Taxonomy" id="1069081"/>
    <lineage>
        <taxon>Bacteria</taxon>
        <taxon>Pseudomonadati</taxon>
        <taxon>Campylobacterota</taxon>
        <taxon>Epsilonproteobacteria</taxon>
        <taxon>Nautiliales</taxon>
        <taxon>Nitratiruptoraceae</taxon>
        <taxon>Nitratiruptor</taxon>
    </lineage>
</organism>
<evidence type="ECO:0000256" key="2">
    <source>
        <dbReference type="ARBA" id="ARBA00009773"/>
    </source>
</evidence>
<dbReference type="STRING" id="1069081.SAMN05660197_0832"/>
<feature type="transmembrane region" description="Helical" evidence="6">
    <location>
        <begin position="305"/>
        <end position="338"/>
    </location>
</feature>
<evidence type="ECO:0000256" key="6">
    <source>
        <dbReference type="SAM" id="Phobius"/>
    </source>
</evidence>
<dbReference type="PANTHER" id="PTHR21716">
    <property type="entry name" value="TRANSMEMBRANE PROTEIN"/>
    <property type="match status" value="1"/>
</dbReference>
<dbReference type="GO" id="GO:0016020">
    <property type="term" value="C:membrane"/>
    <property type="evidence" value="ECO:0007669"/>
    <property type="project" value="UniProtKB-SubCell"/>
</dbReference>
<name>A0A1W1WRT8_9BACT</name>
<protein>
    <submittedName>
        <fullName evidence="7">Predicted PurR-regulated permease PerM</fullName>
    </submittedName>
</protein>
<evidence type="ECO:0000313" key="8">
    <source>
        <dbReference type="Proteomes" id="UP000192602"/>
    </source>
</evidence>
<dbReference type="RefSeq" id="WP_084275289.1">
    <property type="nucleotide sequence ID" value="NZ_AP026671.1"/>
</dbReference>
<dbReference type="Proteomes" id="UP000192602">
    <property type="component" value="Unassembled WGS sequence"/>
</dbReference>
<evidence type="ECO:0000256" key="3">
    <source>
        <dbReference type="ARBA" id="ARBA00022692"/>
    </source>
</evidence>
<feature type="transmembrane region" description="Helical" evidence="6">
    <location>
        <begin position="6"/>
        <end position="37"/>
    </location>
</feature>
<keyword evidence="3 6" id="KW-0812">Transmembrane</keyword>
<evidence type="ECO:0000256" key="4">
    <source>
        <dbReference type="ARBA" id="ARBA00022989"/>
    </source>
</evidence>
<evidence type="ECO:0000256" key="1">
    <source>
        <dbReference type="ARBA" id="ARBA00004141"/>
    </source>
</evidence>
<evidence type="ECO:0000313" key="7">
    <source>
        <dbReference type="EMBL" id="SMC09038.1"/>
    </source>
</evidence>
<dbReference type="OrthoDB" id="5348369at2"/>